<evidence type="ECO:0000259" key="1">
    <source>
        <dbReference type="Pfam" id="PF05050"/>
    </source>
</evidence>
<dbReference type="PATRIC" id="fig|1229276.3.peg.503"/>
<sequence length="233" mass="26970">MERNSKLKRLEYWLKARLGKIAFIDVEKRINKRWYGSDYGGFYVNPDSLDARSVVYSFGIGQDISFDKAMIEQHQCSVFGFDPTPKSIDWVRSQHLPPQFHFYPYGLGVRTEEVKFHLPRNKEHVSGSIFDHGLVSEEDYVSVPLKSFADILMDSGHTKIDVLKMDIEGSEYVVIDSILESGIEIKQLLLETHERFFADGKARGTKFFNTLRQHGYRIFAISDTYQEISLIKD</sequence>
<evidence type="ECO:0000313" key="2">
    <source>
        <dbReference type="EMBL" id="KGE15706.1"/>
    </source>
</evidence>
<feature type="domain" description="Methyltransferase FkbM" evidence="1">
    <location>
        <begin position="75"/>
        <end position="218"/>
    </location>
</feature>
<dbReference type="AlphaFoldDB" id="A0A0B8T3J4"/>
<dbReference type="Gene3D" id="3.40.50.150">
    <property type="entry name" value="Vaccinia Virus protein VP39"/>
    <property type="match status" value="1"/>
</dbReference>
<keyword evidence="3" id="KW-1185">Reference proteome</keyword>
<dbReference type="Proteomes" id="UP000031802">
    <property type="component" value="Unassembled WGS sequence"/>
</dbReference>
<dbReference type="STRING" id="1229276.DI53_0484"/>
<dbReference type="RefSeq" id="WP_037494947.1">
    <property type="nucleotide sequence ID" value="NZ_JJMU01000008.1"/>
</dbReference>
<comment type="caution">
    <text evidence="2">The sequence shown here is derived from an EMBL/GenBank/DDBJ whole genome shotgun (WGS) entry which is preliminary data.</text>
</comment>
<evidence type="ECO:0000313" key="3">
    <source>
        <dbReference type="Proteomes" id="UP000031802"/>
    </source>
</evidence>
<dbReference type="EMBL" id="JJMU01000008">
    <property type="protein sequence ID" value="KGE15706.1"/>
    <property type="molecule type" value="Genomic_DNA"/>
</dbReference>
<reference evidence="2 3" key="2">
    <citation type="journal article" date="2015" name="PLoS ONE">
        <title>Whole-Genome Optical Mapping and Finished Genome Sequence of Sphingobacterium deserti sp. nov., a New Species Isolated from the Western Desert of China.</title>
        <authorList>
            <person name="Teng C."/>
            <person name="Zhou Z."/>
            <person name="Molnar I."/>
            <person name="Li X."/>
            <person name="Tang R."/>
            <person name="Chen M."/>
            <person name="Wang L."/>
            <person name="Su S."/>
            <person name="Zhang W."/>
            <person name="Lin M."/>
        </authorList>
    </citation>
    <scope>NUCLEOTIDE SEQUENCE [LARGE SCALE GENOMIC DNA]</scope>
    <source>
        <strain evidence="3">ACCC05744</strain>
    </source>
</reference>
<dbReference type="eggNOG" id="ENOG503204M">
    <property type="taxonomic scope" value="Bacteria"/>
</dbReference>
<proteinExistence type="predicted"/>
<dbReference type="Pfam" id="PF05050">
    <property type="entry name" value="Methyltransf_21"/>
    <property type="match status" value="1"/>
</dbReference>
<organism evidence="2 3">
    <name type="scientific">Sphingobacterium deserti</name>
    <dbReference type="NCBI Taxonomy" id="1229276"/>
    <lineage>
        <taxon>Bacteria</taxon>
        <taxon>Pseudomonadati</taxon>
        <taxon>Bacteroidota</taxon>
        <taxon>Sphingobacteriia</taxon>
        <taxon>Sphingobacteriales</taxon>
        <taxon>Sphingobacteriaceae</taxon>
        <taxon>Sphingobacterium</taxon>
    </lineage>
</organism>
<dbReference type="InterPro" id="IPR029063">
    <property type="entry name" value="SAM-dependent_MTases_sf"/>
</dbReference>
<gene>
    <name evidence="2" type="ORF">DI53_0484</name>
</gene>
<dbReference type="SUPFAM" id="SSF53335">
    <property type="entry name" value="S-adenosyl-L-methionine-dependent methyltransferases"/>
    <property type="match status" value="1"/>
</dbReference>
<keyword evidence="2" id="KW-0489">Methyltransferase</keyword>
<accession>A0A0B8T3J4</accession>
<protein>
    <submittedName>
        <fullName evidence="2">Methyltransferase fkbm family</fullName>
    </submittedName>
</protein>
<dbReference type="GO" id="GO:0008168">
    <property type="term" value="F:methyltransferase activity"/>
    <property type="evidence" value="ECO:0007669"/>
    <property type="project" value="UniProtKB-KW"/>
</dbReference>
<dbReference type="InterPro" id="IPR026913">
    <property type="entry name" value="METTL24"/>
</dbReference>
<dbReference type="PANTHER" id="PTHR32026">
    <property type="entry name" value="METHYLTRANSFERASE-LIKE PROTEIN 24"/>
    <property type="match status" value="1"/>
</dbReference>
<dbReference type="OrthoDB" id="9812600at2"/>
<dbReference type="PANTHER" id="PTHR32026:SF10">
    <property type="entry name" value="METHYLTRANSFERASE-LIKE PROTEIN 24-RELATED"/>
    <property type="match status" value="1"/>
</dbReference>
<keyword evidence="2" id="KW-0808">Transferase</keyword>
<dbReference type="NCBIfam" id="TIGR01444">
    <property type="entry name" value="fkbM_fam"/>
    <property type="match status" value="1"/>
</dbReference>
<name>A0A0B8T3J4_9SPHI</name>
<reference evidence="3" key="1">
    <citation type="submission" date="2014-04" db="EMBL/GenBank/DDBJ databases">
        <title>Whole-Genome optical mapping and complete genome sequence of Sphingobacterium deserti sp. nov., a new spaces isolated from desert in the west of China.</title>
        <authorList>
            <person name="Teng C."/>
            <person name="Zhou Z."/>
            <person name="Li X."/>
            <person name="Chen M."/>
            <person name="Lin M."/>
            <person name="Wang L."/>
            <person name="Su S."/>
            <person name="Zhang C."/>
            <person name="Zhang W."/>
        </authorList>
    </citation>
    <scope>NUCLEOTIDE SEQUENCE [LARGE SCALE GENOMIC DNA]</scope>
    <source>
        <strain evidence="3">ACCC05744</strain>
    </source>
</reference>
<dbReference type="InterPro" id="IPR006342">
    <property type="entry name" value="FkbM_mtfrase"/>
</dbReference>
<dbReference type="GO" id="GO:0032259">
    <property type="term" value="P:methylation"/>
    <property type="evidence" value="ECO:0007669"/>
    <property type="project" value="UniProtKB-KW"/>
</dbReference>